<evidence type="ECO:0000256" key="1">
    <source>
        <dbReference type="SAM" id="MobiDB-lite"/>
    </source>
</evidence>
<accession>A0AAD5KL41</accession>
<reference evidence="2" key="1">
    <citation type="journal article" date="2022" name="IScience">
        <title>Evolution of zygomycete secretomes and the origins of terrestrial fungal ecologies.</title>
        <authorList>
            <person name="Chang Y."/>
            <person name="Wang Y."/>
            <person name="Mondo S."/>
            <person name="Ahrendt S."/>
            <person name="Andreopoulos W."/>
            <person name="Barry K."/>
            <person name="Beard J."/>
            <person name="Benny G.L."/>
            <person name="Blankenship S."/>
            <person name="Bonito G."/>
            <person name="Cuomo C."/>
            <person name="Desiro A."/>
            <person name="Gervers K.A."/>
            <person name="Hundley H."/>
            <person name="Kuo A."/>
            <person name="LaButti K."/>
            <person name="Lang B.F."/>
            <person name="Lipzen A."/>
            <person name="O'Donnell K."/>
            <person name="Pangilinan J."/>
            <person name="Reynolds N."/>
            <person name="Sandor L."/>
            <person name="Smith M.E."/>
            <person name="Tsang A."/>
            <person name="Grigoriev I.V."/>
            <person name="Stajich J.E."/>
            <person name="Spatafora J.W."/>
        </authorList>
    </citation>
    <scope>NUCLEOTIDE SEQUENCE</scope>
    <source>
        <strain evidence="2">RSA 2281</strain>
    </source>
</reference>
<dbReference type="AlphaFoldDB" id="A0AAD5KL41"/>
<sequence length="251" mass="28368">MHLRLHVPSTTAIDPLSLRLKQLLKSKPSSPQRIEQLCTFWPVICQTLSEVDALQHPDVGRTSFFSSQPGISFVNWISPPPLEAGSYKGLYDLDSLTDKHMSQGPYHPKKQADLYWAHNSVAEALNLFHYQWLPIDKRATEADVIRRVFPFIEKCFDDRKDTGHIFDPNTAAINDVTVPELAINGLDMMVEMITIPKHYVCILNKYATNDDQTIFIYTSDIPTPPSVIPPCPPSPRPVSKAQKRKFIDADG</sequence>
<proteinExistence type="predicted"/>
<comment type="caution">
    <text evidence="2">The sequence shown here is derived from an EMBL/GenBank/DDBJ whole genome shotgun (WGS) entry which is preliminary data.</text>
</comment>
<organism evidence="2 3">
    <name type="scientific">Phascolomyces articulosus</name>
    <dbReference type="NCBI Taxonomy" id="60185"/>
    <lineage>
        <taxon>Eukaryota</taxon>
        <taxon>Fungi</taxon>
        <taxon>Fungi incertae sedis</taxon>
        <taxon>Mucoromycota</taxon>
        <taxon>Mucoromycotina</taxon>
        <taxon>Mucoromycetes</taxon>
        <taxon>Mucorales</taxon>
        <taxon>Lichtheimiaceae</taxon>
        <taxon>Phascolomyces</taxon>
    </lineage>
</organism>
<feature type="compositionally biased region" description="Pro residues" evidence="1">
    <location>
        <begin position="226"/>
        <end position="236"/>
    </location>
</feature>
<evidence type="ECO:0000313" key="3">
    <source>
        <dbReference type="Proteomes" id="UP001209540"/>
    </source>
</evidence>
<keyword evidence="3" id="KW-1185">Reference proteome</keyword>
<reference evidence="2" key="2">
    <citation type="submission" date="2023-02" db="EMBL/GenBank/DDBJ databases">
        <authorList>
            <consortium name="DOE Joint Genome Institute"/>
            <person name="Mondo S.J."/>
            <person name="Chang Y."/>
            <person name="Wang Y."/>
            <person name="Ahrendt S."/>
            <person name="Andreopoulos W."/>
            <person name="Barry K."/>
            <person name="Beard J."/>
            <person name="Benny G.L."/>
            <person name="Blankenship S."/>
            <person name="Bonito G."/>
            <person name="Cuomo C."/>
            <person name="Desiro A."/>
            <person name="Gervers K.A."/>
            <person name="Hundley H."/>
            <person name="Kuo A."/>
            <person name="LaButti K."/>
            <person name="Lang B.F."/>
            <person name="Lipzen A."/>
            <person name="O'Donnell K."/>
            <person name="Pangilinan J."/>
            <person name="Reynolds N."/>
            <person name="Sandor L."/>
            <person name="Smith M.W."/>
            <person name="Tsang A."/>
            <person name="Grigoriev I.V."/>
            <person name="Stajich J.E."/>
            <person name="Spatafora J.W."/>
        </authorList>
    </citation>
    <scope>NUCLEOTIDE SEQUENCE</scope>
    <source>
        <strain evidence="2">RSA 2281</strain>
    </source>
</reference>
<dbReference type="Proteomes" id="UP001209540">
    <property type="component" value="Unassembled WGS sequence"/>
</dbReference>
<dbReference type="EMBL" id="JAIXMP010000004">
    <property type="protein sequence ID" value="KAI9274534.1"/>
    <property type="molecule type" value="Genomic_DNA"/>
</dbReference>
<protein>
    <submittedName>
        <fullName evidence="2">Uncharacterized protein</fullName>
    </submittedName>
</protein>
<gene>
    <name evidence="2" type="ORF">BDA99DRAFT_555957</name>
</gene>
<name>A0AAD5KL41_9FUNG</name>
<evidence type="ECO:0000313" key="2">
    <source>
        <dbReference type="EMBL" id="KAI9274534.1"/>
    </source>
</evidence>
<feature type="region of interest" description="Disordered" evidence="1">
    <location>
        <begin position="226"/>
        <end position="251"/>
    </location>
</feature>